<dbReference type="Proteomes" id="UP001107960">
    <property type="component" value="Unassembled WGS sequence"/>
</dbReference>
<dbReference type="EMBL" id="JAJJML010000001">
    <property type="protein sequence ID" value="MCC9035536.1"/>
    <property type="molecule type" value="Genomic_DNA"/>
</dbReference>
<reference evidence="3" key="2">
    <citation type="submission" date="2023-07" db="EMBL/GenBank/DDBJ databases">
        <title>Description of novel Chryseobacterium sp. strain C-2.</title>
        <authorList>
            <person name="Saticioglu I.B."/>
        </authorList>
    </citation>
    <scope>NUCLEOTIDE SEQUENCE [LARGE SCALE GENOMIC DNA]</scope>
    <source>
        <strain evidence="3">C-2</strain>
    </source>
</reference>
<reference evidence="2" key="1">
    <citation type="submission" date="2021-11" db="EMBL/GenBank/DDBJ databases">
        <title>Description of novel Chryseobacterium species.</title>
        <authorList>
            <person name="Saticioglu I.B."/>
            <person name="Ay H."/>
            <person name="Altun S."/>
            <person name="Duman M."/>
        </authorList>
    </citation>
    <scope>NUCLEOTIDE SEQUENCE</scope>
    <source>
        <strain evidence="2">C-39</strain>
    </source>
</reference>
<protein>
    <submittedName>
        <fullName evidence="2">Uncharacterized protein</fullName>
    </submittedName>
</protein>
<name>A0A9Q3UXY9_9FLAO</name>
<dbReference type="Proteomes" id="UP000603715">
    <property type="component" value="Unassembled WGS sequence"/>
</dbReference>
<proteinExistence type="predicted"/>
<reference evidence="1" key="3">
    <citation type="submission" date="2024-05" db="EMBL/GenBank/DDBJ databases">
        <title>Description of novel Chryseobacterium sp. strain C-2.</title>
        <authorList>
            <person name="Saticioglu I.B."/>
        </authorList>
    </citation>
    <scope>NUCLEOTIDE SEQUENCE</scope>
    <source>
        <strain evidence="1">C-2</strain>
    </source>
</reference>
<evidence type="ECO:0000313" key="2">
    <source>
        <dbReference type="EMBL" id="MCC9035536.1"/>
    </source>
</evidence>
<organism evidence="2 4">
    <name type="scientific">Chryseobacterium muglaense</name>
    <dbReference type="NCBI Taxonomy" id="2893752"/>
    <lineage>
        <taxon>Bacteria</taxon>
        <taxon>Pseudomonadati</taxon>
        <taxon>Bacteroidota</taxon>
        <taxon>Flavobacteriia</taxon>
        <taxon>Flavobacteriales</taxon>
        <taxon>Weeksellaceae</taxon>
        <taxon>Chryseobacterium group</taxon>
        <taxon>Chryseobacterium</taxon>
    </lineage>
</organism>
<evidence type="ECO:0000313" key="3">
    <source>
        <dbReference type="Proteomes" id="UP000603715"/>
    </source>
</evidence>
<comment type="caution">
    <text evidence="2">The sequence shown here is derived from an EMBL/GenBank/DDBJ whole genome shotgun (WGS) entry which is preliminary data.</text>
</comment>
<gene>
    <name evidence="1" type="ORF">IEW27_18875</name>
    <name evidence="2" type="ORF">LNP80_14895</name>
</gene>
<evidence type="ECO:0000313" key="1">
    <source>
        <dbReference type="EMBL" id="MBD3906649.1"/>
    </source>
</evidence>
<sequence>MIIIWKYKNGFQPADLTKDPIESESLFLILKYTLLFLGWVKMNVAKEKR</sequence>
<evidence type="ECO:0000313" key="4">
    <source>
        <dbReference type="Proteomes" id="UP001107960"/>
    </source>
</evidence>
<accession>A0A9Q3UXY9</accession>
<dbReference type="RefSeq" id="WP_191181047.1">
    <property type="nucleotide sequence ID" value="NZ_JACXXP010000037.1"/>
</dbReference>
<dbReference type="AlphaFoldDB" id="A0A9Q3UXY9"/>
<dbReference type="EMBL" id="JACXXP010000037">
    <property type="protein sequence ID" value="MBD3906649.1"/>
    <property type="molecule type" value="Genomic_DNA"/>
</dbReference>
<keyword evidence="3" id="KW-1185">Reference proteome</keyword>